<keyword evidence="3" id="KW-1185">Reference proteome</keyword>
<dbReference type="EMBL" id="PZFQ01000027">
    <property type="protein sequence ID" value="PTI75126.1"/>
    <property type="molecule type" value="Genomic_DNA"/>
</dbReference>
<sequence>MDREEVFSFLNNMYKNILIDMNVDEISNYFIDDYVQVTDGVKSDLEEFKKHLFTLKNIVKTISISPFYDLLFDEKSNVATLRYIVHVEKRNGECGDVEVIALFELNNSKIVRCNELTTPLDSGSGLEDIGRVSS</sequence>
<dbReference type="InterPro" id="IPR032710">
    <property type="entry name" value="NTF2-like_dom_sf"/>
</dbReference>
<proteinExistence type="predicted"/>
<comment type="caution">
    <text evidence="2">The sequence shown here is derived from an EMBL/GenBank/DDBJ whole genome shotgun (WGS) entry which is preliminary data.</text>
</comment>
<reference evidence="3 4" key="1">
    <citation type="journal article" date="2016" name="Front. Microbiol.">
        <title>Comprehensive Phylogenetic Analysis of Bovine Non-aureus Staphylococci Species Based on Whole-Genome Sequencing.</title>
        <authorList>
            <person name="Naushad S."/>
            <person name="Barkema H.W."/>
            <person name="Luby C."/>
            <person name="Condas L.A."/>
            <person name="Nobrega D.B."/>
            <person name="Carson D.A."/>
            <person name="De Buck J."/>
        </authorList>
    </citation>
    <scope>NUCLEOTIDE SEQUENCE [LARGE SCALE GENOMIC DNA]</scope>
    <source>
        <strain evidence="1 3">SNUC 1084</strain>
        <strain evidence="2 4">SNUC 1231</strain>
    </source>
</reference>
<organism evidence="2 4">
    <name type="scientific">Staphylococcus succinus</name>
    <dbReference type="NCBI Taxonomy" id="61015"/>
    <lineage>
        <taxon>Bacteria</taxon>
        <taxon>Bacillati</taxon>
        <taxon>Bacillota</taxon>
        <taxon>Bacilli</taxon>
        <taxon>Bacillales</taxon>
        <taxon>Staphylococcaceae</taxon>
        <taxon>Staphylococcus</taxon>
    </lineage>
</organism>
<evidence type="ECO:0000313" key="2">
    <source>
        <dbReference type="EMBL" id="PTI75126.1"/>
    </source>
</evidence>
<accession>A0A9Q6HNE7</accession>
<evidence type="ECO:0000313" key="1">
    <source>
        <dbReference type="EMBL" id="PTI69088.1"/>
    </source>
</evidence>
<dbReference type="AlphaFoldDB" id="A0A9Q6HNE7"/>
<gene>
    <name evidence="1" type="ORF">BU057_06400</name>
    <name evidence="2" type="ORF">BU058_08875</name>
</gene>
<dbReference type="Proteomes" id="UP000240859">
    <property type="component" value="Unassembled WGS sequence"/>
</dbReference>
<evidence type="ECO:0000313" key="4">
    <source>
        <dbReference type="Proteomes" id="UP000241960"/>
    </source>
</evidence>
<dbReference type="Gene3D" id="3.10.450.50">
    <property type="match status" value="1"/>
</dbReference>
<name>A0A9Q6HNE7_9STAP</name>
<evidence type="ECO:0000313" key="3">
    <source>
        <dbReference type="Proteomes" id="UP000240859"/>
    </source>
</evidence>
<protein>
    <submittedName>
        <fullName evidence="2">Metallopeptidase</fullName>
    </submittedName>
</protein>
<dbReference type="Proteomes" id="UP000241960">
    <property type="component" value="Unassembled WGS sequence"/>
</dbReference>
<reference evidence="2" key="2">
    <citation type="submission" date="2018-03" db="EMBL/GenBank/DDBJ databases">
        <authorList>
            <person name="Naushad S."/>
        </authorList>
    </citation>
    <scope>NUCLEOTIDE SEQUENCE</scope>
    <source>
        <strain evidence="1">SNUC 1084</strain>
        <strain evidence="2">SNUC 1231</strain>
    </source>
</reference>
<dbReference type="SUPFAM" id="SSF54427">
    <property type="entry name" value="NTF2-like"/>
    <property type="match status" value="1"/>
</dbReference>
<dbReference type="EMBL" id="PZFR01000028">
    <property type="protein sequence ID" value="PTI69088.1"/>
    <property type="molecule type" value="Genomic_DNA"/>
</dbReference>